<evidence type="ECO:0000313" key="4">
    <source>
        <dbReference type="Proteomes" id="UP001596317"/>
    </source>
</evidence>
<comment type="caution">
    <text evidence="3">The sequence shown here is derived from an EMBL/GenBank/DDBJ whole genome shotgun (WGS) entry which is preliminary data.</text>
</comment>
<dbReference type="PROSITE" id="PS50883">
    <property type="entry name" value="EAL"/>
    <property type="match status" value="1"/>
</dbReference>
<organism evidence="3 4">
    <name type="scientific">Deinococcus multiflagellatus</name>
    <dbReference type="NCBI Taxonomy" id="1656887"/>
    <lineage>
        <taxon>Bacteria</taxon>
        <taxon>Thermotogati</taxon>
        <taxon>Deinococcota</taxon>
        <taxon>Deinococci</taxon>
        <taxon>Deinococcales</taxon>
        <taxon>Deinococcaceae</taxon>
        <taxon>Deinococcus</taxon>
    </lineage>
</organism>
<feature type="domain" description="GGDEF" evidence="2">
    <location>
        <begin position="47"/>
        <end position="177"/>
    </location>
</feature>
<feature type="domain" description="EAL" evidence="1">
    <location>
        <begin position="186"/>
        <end position="438"/>
    </location>
</feature>
<dbReference type="InterPro" id="IPR029787">
    <property type="entry name" value="Nucleotide_cyclase"/>
</dbReference>
<evidence type="ECO:0000259" key="2">
    <source>
        <dbReference type="PROSITE" id="PS50887"/>
    </source>
</evidence>
<dbReference type="Gene3D" id="3.20.20.450">
    <property type="entry name" value="EAL domain"/>
    <property type="match status" value="1"/>
</dbReference>
<dbReference type="InterPro" id="IPR000160">
    <property type="entry name" value="GGDEF_dom"/>
</dbReference>
<dbReference type="InterPro" id="IPR043128">
    <property type="entry name" value="Rev_trsase/Diguanyl_cyclase"/>
</dbReference>
<proteinExistence type="predicted"/>
<dbReference type="InterPro" id="IPR035919">
    <property type="entry name" value="EAL_sf"/>
</dbReference>
<dbReference type="Gene3D" id="3.30.70.270">
    <property type="match status" value="1"/>
</dbReference>
<keyword evidence="4" id="KW-1185">Reference proteome</keyword>
<dbReference type="NCBIfam" id="TIGR00254">
    <property type="entry name" value="GGDEF"/>
    <property type="match status" value="1"/>
</dbReference>
<dbReference type="EMBL" id="JBHSWB010000001">
    <property type="protein sequence ID" value="MFC6660799.1"/>
    <property type="molecule type" value="Genomic_DNA"/>
</dbReference>
<accession>A0ABW1ZM47</accession>
<evidence type="ECO:0000313" key="3">
    <source>
        <dbReference type="EMBL" id="MFC6660799.1"/>
    </source>
</evidence>
<dbReference type="PROSITE" id="PS50887">
    <property type="entry name" value="GGDEF"/>
    <property type="match status" value="1"/>
</dbReference>
<dbReference type="PANTHER" id="PTHR44757">
    <property type="entry name" value="DIGUANYLATE CYCLASE DGCP"/>
    <property type="match status" value="1"/>
</dbReference>
<dbReference type="SMART" id="SM00267">
    <property type="entry name" value="GGDEF"/>
    <property type="match status" value="1"/>
</dbReference>
<dbReference type="SUPFAM" id="SSF55073">
    <property type="entry name" value="Nucleotide cyclase"/>
    <property type="match status" value="1"/>
</dbReference>
<dbReference type="Pfam" id="PF00990">
    <property type="entry name" value="GGDEF"/>
    <property type="match status" value="1"/>
</dbReference>
<dbReference type="RefSeq" id="WP_380056005.1">
    <property type="nucleotide sequence ID" value="NZ_JBHSWB010000001.1"/>
</dbReference>
<dbReference type="Proteomes" id="UP001596317">
    <property type="component" value="Unassembled WGS sequence"/>
</dbReference>
<dbReference type="SMART" id="SM00052">
    <property type="entry name" value="EAL"/>
    <property type="match status" value="1"/>
</dbReference>
<reference evidence="4" key="1">
    <citation type="journal article" date="2019" name="Int. J. Syst. Evol. Microbiol.">
        <title>The Global Catalogue of Microorganisms (GCM) 10K type strain sequencing project: providing services to taxonomists for standard genome sequencing and annotation.</title>
        <authorList>
            <consortium name="The Broad Institute Genomics Platform"/>
            <consortium name="The Broad Institute Genome Sequencing Center for Infectious Disease"/>
            <person name="Wu L."/>
            <person name="Ma J."/>
        </authorList>
    </citation>
    <scope>NUCLEOTIDE SEQUENCE [LARGE SCALE GENOMIC DNA]</scope>
    <source>
        <strain evidence="4">CCUG 63830</strain>
    </source>
</reference>
<dbReference type="InterPro" id="IPR001633">
    <property type="entry name" value="EAL_dom"/>
</dbReference>
<evidence type="ECO:0000259" key="1">
    <source>
        <dbReference type="PROSITE" id="PS50883"/>
    </source>
</evidence>
<dbReference type="CDD" id="cd01948">
    <property type="entry name" value="EAL"/>
    <property type="match status" value="1"/>
</dbReference>
<gene>
    <name evidence="3" type="ORF">ACFP90_10915</name>
</gene>
<dbReference type="Pfam" id="PF00563">
    <property type="entry name" value="EAL"/>
    <property type="match status" value="1"/>
</dbReference>
<dbReference type="CDD" id="cd01949">
    <property type="entry name" value="GGDEF"/>
    <property type="match status" value="1"/>
</dbReference>
<dbReference type="InterPro" id="IPR052155">
    <property type="entry name" value="Biofilm_reg_signaling"/>
</dbReference>
<dbReference type="PANTHER" id="PTHR44757:SF2">
    <property type="entry name" value="BIOFILM ARCHITECTURE MAINTENANCE PROTEIN MBAA"/>
    <property type="match status" value="1"/>
</dbReference>
<sequence>MQRNDALGRLHGEQRVLQQLVYTDLLTGLPGRVRLHEQLGRLAAQQTPFAVLFVDVDAFKVINDTLGHAAGDDLLRGLAGELQRLAGPAAQVYRLSGDEFVVLLPDTREPEAHALAQHLLQAPLEPSRRVGVDATVSIGLSLYPDDAQHPTDLLRHADSAMYAVKRAGRRQVRRYHPQQDAATERFQVLARDLGHALARSELSLRFQPIYRLRDRRLIKAEALLRWTHPQLGPVPPGEFIPVAERVGLIMPVGAWVLREACRAARGWPGVRVSVNVSPVQLLQADFVATVREALDHTGLPARRLELELTETAVLYEDDRVARTLQDLRELGVRISIDDFGSGYSNLARLRTMPITGVKLDRSIIAGLSDHETGGFAHALTRAALDIAGHMRAELTAEGIEHPAQLEVLRALGCPLGQGHGLCPPVTPAELDALLAAPQPEIPSGS</sequence>
<dbReference type="SUPFAM" id="SSF141868">
    <property type="entry name" value="EAL domain-like"/>
    <property type="match status" value="1"/>
</dbReference>
<name>A0ABW1ZM47_9DEIO</name>
<protein>
    <submittedName>
        <fullName evidence="3">Bifunctional diguanylate cyclase/phosphodiesterase</fullName>
    </submittedName>
</protein>